<sequence length="12" mass="1446">MIIIIITTIMKR</sequence>
<organism evidence="1">
    <name type="scientific">Anguilla anguilla</name>
    <name type="common">European freshwater eel</name>
    <name type="synonym">Muraena anguilla</name>
    <dbReference type="NCBI Taxonomy" id="7936"/>
    <lineage>
        <taxon>Eukaryota</taxon>
        <taxon>Metazoa</taxon>
        <taxon>Chordata</taxon>
        <taxon>Craniata</taxon>
        <taxon>Vertebrata</taxon>
        <taxon>Euteleostomi</taxon>
        <taxon>Actinopterygii</taxon>
        <taxon>Neopterygii</taxon>
        <taxon>Teleostei</taxon>
        <taxon>Anguilliformes</taxon>
        <taxon>Anguillidae</taxon>
        <taxon>Anguilla</taxon>
    </lineage>
</organism>
<evidence type="ECO:0000313" key="1">
    <source>
        <dbReference type="EMBL" id="JAH54363.1"/>
    </source>
</evidence>
<protein>
    <submittedName>
        <fullName evidence="1">Uncharacterized protein</fullName>
    </submittedName>
</protein>
<dbReference type="EMBL" id="GBXM01054214">
    <property type="protein sequence ID" value="JAH54363.1"/>
    <property type="molecule type" value="Transcribed_RNA"/>
</dbReference>
<proteinExistence type="predicted"/>
<dbReference type="EMBL" id="GBXM01055277">
    <property type="protein sequence ID" value="JAH53300.1"/>
    <property type="molecule type" value="Transcribed_RNA"/>
</dbReference>
<reference evidence="1" key="2">
    <citation type="journal article" date="2015" name="Fish Shellfish Immunol.">
        <title>Early steps in the European eel (Anguilla anguilla)-Vibrio vulnificus interaction in the gills: Role of the RtxA13 toxin.</title>
        <authorList>
            <person name="Callol A."/>
            <person name="Pajuelo D."/>
            <person name="Ebbesson L."/>
            <person name="Teles M."/>
            <person name="MacKenzie S."/>
            <person name="Amaro C."/>
        </authorList>
    </citation>
    <scope>NUCLEOTIDE SEQUENCE</scope>
</reference>
<name>A0A0E9TNR6_ANGAN</name>
<reference evidence="1" key="1">
    <citation type="submission" date="2014-11" db="EMBL/GenBank/DDBJ databases">
        <authorList>
            <person name="Amaro Gonzalez C."/>
        </authorList>
    </citation>
    <scope>NUCLEOTIDE SEQUENCE</scope>
</reference>
<dbReference type="EMBL" id="GBXM01055094">
    <property type="protein sequence ID" value="JAH53483.1"/>
    <property type="molecule type" value="Transcribed_RNA"/>
</dbReference>
<accession>A0A0E9TNR6</accession>